<feature type="domain" description="Methyltransferase" evidence="3">
    <location>
        <begin position="44"/>
        <end position="83"/>
    </location>
</feature>
<gene>
    <name evidence="4" type="ORF">A2955_04515</name>
</gene>
<organism evidence="4 5">
    <name type="scientific">Candidatus Woesebacteria bacterium RIFCSPLOWO2_01_FULL_37_19</name>
    <dbReference type="NCBI Taxonomy" id="1802514"/>
    <lineage>
        <taxon>Bacteria</taxon>
        <taxon>Candidatus Woeseibacteriota</taxon>
    </lineage>
</organism>
<dbReference type="PANTHER" id="PTHR44942:SF4">
    <property type="entry name" value="METHYLTRANSFERASE TYPE 11 DOMAIN-CONTAINING PROTEIN"/>
    <property type="match status" value="1"/>
</dbReference>
<evidence type="ECO:0000259" key="3">
    <source>
        <dbReference type="Pfam" id="PF13649"/>
    </source>
</evidence>
<dbReference type="Pfam" id="PF13649">
    <property type="entry name" value="Methyltransf_25"/>
    <property type="match status" value="1"/>
</dbReference>
<comment type="caution">
    <text evidence="4">The sequence shown here is derived from an EMBL/GenBank/DDBJ whole genome shotgun (WGS) entry which is preliminary data.</text>
</comment>
<reference evidence="4 5" key="1">
    <citation type="journal article" date="2016" name="Nat. Commun.">
        <title>Thousands of microbial genomes shed light on interconnected biogeochemical processes in an aquifer system.</title>
        <authorList>
            <person name="Anantharaman K."/>
            <person name="Brown C.T."/>
            <person name="Hug L.A."/>
            <person name="Sharon I."/>
            <person name="Castelle C.J."/>
            <person name="Probst A.J."/>
            <person name="Thomas B.C."/>
            <person name="Singh A."/>
            <person name="Wilkins M.J."/>
            <person name="Karaoz U."/>
            <person name="Brodie E.L."/>
            <person name="Williams K.H."/>
            <person name="Hubbard S.S."/>
            <person name="Banfield J.F."/>
        </authorList>
    </citation>
    <scope>NUCLEOTIDE SEQUENCE [LARGE SCALE GENOMIC DNA]</scope>
</reference>
<dbReference type="CDD" id="cd02440">
    <property type="entry name" value="AdoMet_MTases"/>
    <property type="match status" value="1"/>
</dbReference>
<sequence length="85" mass="9990">MQTYQEDIFKGTAWYYARYRPKYPQELFKYLVIRFNLGSNGILLDLGCGTGELTIPLARYFEDVIAFDPNEEMLNEAKRKAKRLS</sequence>
<dbReference type="GO" id="GO:0032259">
    <property type="term" value="P:methylation"/>
    <property type="evidence" value="ECO:0007669"/>
    <property type="project" value="UniProtKB-KW"/>
</dbReference>
<dbReference type="InterPro" id="IPR041698">
    <property type="entry name" value="Methyltransf_25"/>
</dbReference>
<dbReference type="GO" id="GO:0008168">
    <property type="term" value="F:methyltransferase activity"/>
    <property type="evidence" value="ECO:0007669"/>
    <property type="project" value="UniProtKB-KW"/>
</dbReference>
<evidence type="ECO:0000313" key="5">
    <source>
        <dbReference type="Proteomes" id="UP000177501"/>
    </source>
</evidence>
<dbReference type="PANTHER" id="PTHR44942">
    <property type="entry name" value="METHYLTRANSF_11 DOMAIN-CONTAINING PROTEIN"/>
    <property type="match status" value="1"/>
</dbReference>
<protein>
    <recommendedName>
        <fullName evidence="3">Methyltransferase domain-containing protein</fullName>
    </recommendedName>
</protein>
<dbReference type="Proteomes" id="UP000177501">
    <property type="component" value="Unassembled WGS sequence"/>
</dbReference>
<evidence type="ECO:0000313" key="4">
    <source>
        <dbReference type="EMBL" id="OGM59225.1"/>
    </source>
</evidence>
<evidence type="ECO:0000256" key="1">
    <source>
        <dbReference type="ARBA" id="ARBA00022603"/>
    </source>
</evidence>
<evidence type="ECO:0000256" key="2">
    <source>
        <dbReference type="ARBA" id="ARBA00022679"/>
    </source>
</evidence>
<keyword evidence="1" id="KW-0489">Methyltransferase</keyword>
<dbReference type="EMBL" id="MGHA01000036">
    <property type="protein sequence ID" value="OGM59225.1"/>
    <property type="molecule type" value="Genomic_DNA"/>
</dbReference>
<proteinExistence type="predicted"/>
<dbReference type="InterPro" id="IPR029063">
    <property type="entry name" value="SAM-dependent_MTases_sf"/>
</dbReference>
<dbReference type="AlphaFoldDB" id="A0A1F8B733"/>
<name>A0A1F8B733_9BACT</name>
<keyword evidence="2" id="KW-0808">Transferase</keyword>
<dbReference type="STRING" id="1802514.A2955_04515"/>
<dbReference type="InterPro" id="IPR051052">
    <property type="entry name" value="Diverse_substrate_MTase"/>
</dbReference>
<dbReference type="SUPFAM" id="SSF53335">
    <property type="entry name" value="S-adenosyl-L-methionine-dependent methyltransferases"/>
    <property type="match status" value="1"/>
</dbReference>
<dbReference type="Gene3D" id="3.40.50.150">
    <property type="entry name" value="Vaccinia Virus protein VP39"/>
    <property type="match status" value="1"/>
</dbReference>
<accession>A0A1F8B733</accession>